<dbReference type="SUPFAM" id="SSF48452">
    <property type="entry name" value="TPR-like"/>
    <property type="match status" value="1"/>
</dbReference>
<evidence type="ECO:0000313" key="1">
    <source>
        <dbReference type="EMBL" id="SCY87981.1"/>
    </source>
</evidence>
<proteinExistence type="predicted"/>
<dbReference type="Gene3D" id="1.25.40.10">
    <property type="entry name" value="Tetratricopeptide repeat domain"/>
    <property type="match status" value="1"/>
</dbReference>
<keyword evidence="2" id="KW-1185">Reference proteome</keyword>
<evidence type="ECO:0000313" key="2">
    <source>
        <dbReference type="Proteomes" id="UP000199354"/>
    </source>
</evidence>
<sequence length="95" mass="10558">MAGDLQNFPVLLAKIHLATAAIQTTQARYTDADKNYDAAWTILQRNQLEQSTIAAEALHGKGMVALQQRKYGLAETMFNQVLSFPLVDRYTKAST</sequence>
<dbReference type="InterPro" id="IPR011990">
    <property type="entry name" value="TPR-like_helical_dom_sf"/>
</dbReference>
<dbReference type="EMBL" id="FMVF01000014">
    <property type="protein sequence ID" value="SCY87981.1"/>
    <property type="molecule type" value="Genomic_DNA"/>
</dbReference>
<dbReference type="STRING" id="490189.SAMN02927903_02722"/>
<reference evidence="1 2" key="1">
    <citation type="submission" date="2016-10" db="EMBL/GenBank/DDBJ databases">
        <authorList>
            <person name="de Groot N.N."/>
        </authorList>
    </citation>
    <scope>NUCLEOTIDE SEQUENCE [LARGE SCALE GENOMIC DNA]</scope>
    <source>
        <strain evidence="1 2">CGMCC 1.7031</strain>
    </source>
</reference>
<gene>
    <name evidence="1" type="ORF">SAMN02927903_02722</name>
</gene>
<protein>
    <recommendedName>
        <fullName evidence="3">Tetratricopeptide repeat-containing protein</fullName>
    </recommendedName>
</protein>
<accession>A0A1G5JJB3</accession>
<evidence type="ECO:0008006" key="3">
    <source>
        <dbReference type="Google" id="ProtNLM"/>
    </source>
</evidence>
<organism evidence="1 2">
    <name type="scientific">Flavobacterium caeni</name>
    <dbReference type="NCBI Taxonomy" id="490189"/>
    <lineage>
        <taxon>Bacteria</taxon>
        <taxon>Pseudomonadati</taxon>
        <taxon>Bacteroidota</taxon>
        <taxon>Flavobacteriia</taxon>
        <taxon>Flavobacteriales</taxon>
        <taxon>Flavobacteriaceae</taxon>
        <taxon>Flavobacterium</taxon>
    </lineage>
</organism>
<dbReference type="Proteomes" id="UP000199354">
    <property type="component" value="Unassembled WGS sequence"/>
</dbReference>
<name>A0A1G5JJB3_9FLAO</name>
<dbReference type="AlphaFoldDB" id="A0A1G5JJB3"/>